<dbReference type="STRING" id="1182545.A0A072PLL5"/>
<evidence type="ECO:0000313" key="3">
    <source>
        <dbReference type="EMBL" id="KEF60223.1"/>
    </source>
</evidence>
<sequence length="289" mass="32762">MARYSEHAAFIAQKPEAAILRRFQELHARIILLLHADLCNLEKDLNDIVQKAIRPDSNTTGSLVPEDLDFEWKTIRDSPTPLAQEHRAKIAEIQEKLFTYYENLIQSAKLRRFGVASAANLEVTRDWLLLQRPWNIDDMRPWLHEEVDPKELLTLSPKLDGFDSWLGQILKPFWHQMVDEQPMLPSLAGHDNTKAQDLILRCAPESLILVGNICTVLLSSAIFVCSVIALNFTEATHFRLIIIFVFTVIFSSVLMFVAHCRRSEVFAGTAGFCAVLIVFIHGVSPGECV</sequence>
<proteinExistence type="predicted"/>
<name>A0A072PLL5_9EURO</name>
<dbReference type="VEuPathDB" id="FungiDB:A1O9_05073"/>
<dbReference type="RefSeq" id="XP_013262813.1">
    <property type="nucleotide sequence ID" value="XM_013407359.1"/>
</dbReference>
<keyword evidence="1" id="KW-0812">Transmembrane</keyword>
<comment type="caution">
    <text evidence="3">The sequence shown here is derived from an EMBL/GenBank/DDBJ whole genome shotgun (WGS) entry which is preliminary data.</text>
</comment>
<dbReference type="Proteomes" id="UP000027920">
    <property type="component" value="Unassembled WGS sequence"/>
</dbReference>
<dbReference type="OrthoDB" id="3533814at2759"/>
<keyword evidence="4" id="KW-1185">Reference proteome</keyword>
<organism evidence="3 4">
    <name type="scientific">Exophiala aquamarina CBS 119918</name>
    <dbReference type="NCBI Taxonomy" id="1182545"/>
    <lineage>
        <taxon>Eukaryota</taxon>
        <taxon>Fungi</taxon>
        <taxon>Dikarya</taxon>
        <taxon>Ascomycota</taxon>
        <taxon>Pezizomycotina</taxon>
        <taxon>Eurotiomycetes</taxon>
        <taxon>Chaetothyriomycetidae</taxon>
        <taxon>Chaetothyriales</taxon>
        <taxon>Herpotrichiellaceae</taxon>
        <taxon>Exophiala</taxon>
    </lineage>
</organism>
<dbReference type="EMBL" id="AMGV01000003">
    <property type="protein sequence ID" value="KEF60223.1"/>
    <property type="molecule type" value="Genomic_DNA"/>
</dbReference>
<evidence type="ECO:0000259" key="2">
    <source>
        <dbReference type="Pfam" id="PF20237"/>
    </source>
</evidence>
<dbReference type="PANTHER" id="PTHR34502">
    <property type="entry name" value="DUF6594 DOMAIN-CONTAINING PROTEIN-RELATED"/>
    <property type="match status" value="1"/>
</dbReference>
<feature type="transmembrane region" description="Helical" evidence="1">
    <location>
        <begin position="207"/>
        <end position="232"/>
    </location>
</feature>
<dbReference type="GeneID" id="25280000"/>
<dbReference type="InterPro" id="IPR046529">
    <property type="entry name" value="DUF6594"/>
</dbReference>
<keyword evidence="1" id="KW-0472">Membrane</keyword>
<feature type="domain" description="DUF6594" evidence="2">
    <location>
        <begin position="4"/>
        <end position="276"/>
    </location>
</feature>
<feature type="transmembrane region" description="Helical" evidence="1">
    <location>
        <begin position="265"/>
        <end position="284"/>
    </location>
</feature>
<evidence type="ECO:0000256" key="1">
    <source>
        <dbReference type="SAM" id="Phobius"/>
    </source>
</evidence>
<dbReference type="PANTHER" id="PTHR34502:SF5">
    <property type="entry name" value="DUF6594 DOMAIN-CONTAINING PROTEIN"/>
    <property type="match status" value="1"/>
</dbReference>
<feature type="transmembrane region" description="Helical" evidence="1">
    <location>
        <begin position="238"/>
        <end position="258"/>
    </location>
</feature>
<evidence type="ECO:0000313" key="4">
    <source>
        <dbReference type="Proteomes" id="UP000027920"/>
    </source>
</evidence>
<gene>
    <name evidence="3" type="ORF">A1O9_05073</name>
</gene>
<dbReference type="HOGENOM" id="CLU_963220_0_0_1"/>
<accession>A0A072PLL5</accession>
<dbReference type="Pfam" id="PF20237">
    <property type="entry name" value="DUF6594"/>
    <property type="match status" value="1"/>
</dbReference>
<protein>
    <recommendedName>
        <fullName evidence="2">DUF6594 domain-containing protein</fullName>
    </recommendedName>
</protein>
<keyword evidence="1" id="KW-1133">Transmembrane helix</keyword>
<reference evidence="3 4" key="1">
    <citation type="submission" date="2013-03" db="EMBL/GenBank/DDBJ databases">
        <title>The Genome Sequence of Exophiala aquamarina CBS 119918.</title>
        <authorList>
            <consortium name="The Broad Institute Genomics Platform"/>
            <person name="Cuomo C."/>
            <person name="de Hoog S."/>
            <person name="Gorbushina A."/>
            <person name="Walker B."/>
            <person name="Young S.K."/>
            <person name="Zeng Q."/>
            <person name="Gargeya S."/>
            <person name="Fitzgerald M."/>
            <person name="Haas B."/>
            <person name="Abouelleil A."/>
            <person name="Allen A.W."/>
            <person name="Alvarado L."/>
            <person name="Arachchi H.M."/>
            <person name="Berlin A.M."/>
            <person name="Chapman S.B."/>
            <person name="Gainer-Dewar J."/>
            <person name="Goldberg J."/>
            <person name="Griggs A."/>
            <person name="Gujja S."/>
            <person name="Hansen M."/>
            <person name="Howarth C."/>
            <person name="Imamovic A."/>
            <person name="Ireland A."/>
            <person name="Larimer J."/>
            <person name="McCowan C."/>
            <person name="Murphy C."/>
            <person name="Pearson M."/>
            <person name="Poon T.W."/>
            <person name="Priest M."/>
            <person name="Roberts A."/>
            <person name="Saif S."/>
            <person name="Shea T."/>
            <person name="Sisk P."/>
            <person name="Sykes S."/>
            <person name="Wortman J."/>
            <person name="Nusbaum C."/>
            <person name="Birren B."/>
        </authorList>
    </citation>
    <scope>NUCLEOTIDE SEQUENCE [LARGE SCALE GENOMIC DNA]</scope>
    <source>
        <strain evidence="3 4">CBS 119918</strain>
    </source>
</reference>
<dbReference type="AlphaFoldDB" id="A0A072PLL5"/>